<dbReference type="AlphaFoldDB" id="A0A6J7KA15"/>
<organism evidence="1">
    <name type="scientific">freshwater metagenome</name>
    <dbReference type="NCBI Taxonomy" id="449393"/>
    <lineage>
        <taxon>unclassified sequences</taxon>
        <taxon>metagenomes</taxon>
        <taxon>ecological metagenomes</taxon>
    </lineage>
</organism>
<proteinExistence type="predicted"/>
<protein>
    <submittedName>
        <fullName evidence="1">Unannotated protein</fullName>
    </submittedName>
</protein>
<evidence type="ECO:0000313" key="1">
    <source>
        <dbReference type="EMBL" id="CAB4952830.1"/>
    </source>
</evidence>
<dbReference type="AntiFam" id="ANF00199">
    <property type="entry name" value="Shadow ORF (opposite gltB)"/>
</dbReference>
<dbReference type="AntiFam" id="ANF00150">
    <property type="entry name" value="Shadow ORF (opposite gltB)"/>
</dbReference>
<sequence>MRPCRLEQVALGANHRRERGDDLLTDRVEWRVGYLREELTEVVEQESRSIRQRRDGCVSTHRTNCLGAGPGHRREDDPQFLVGIPKGLLASGDGVVGVHNVLSVRQRVEVHYSLSQPLAVGRLRGQLRLDLIVLDDASCCGVDEEHATWLEPPLAHDARGLNVEHPRLGGEHHEPVVGHPESSRAQPIAVEHGPDHGAVGERHVRWAVPGLHQSRVELVELAAIRRHLSVVLPRLGDHH</sequence>
<dbReference type="EMBL" id="CAFBNF010000185">
    <property type="protein sequence ID" value="CAB4952830.1"/>
    <property type="molecule type" value="Genomic_DNA"/>
</dbReference>
<accession>A0A6J7KA15</accession>
<reference evidence="1" key="1">
    <citation type="submission" date="2020-05" db="EMBL/GenBank/DDBJ databases">
        <authorList>
            <person name="Chiriac C."/>
            <person name="Salcher M."/>
            <person name="Ghai R."/>
            <person name="Kavagutti S V."/>
        </authorList>
    </citation>
    <scope>NUCLEOTIDE SEQUENCE</scope>
</reference>
<name>A0A6J7KA15_9ZZZZ</name>
<gene>
    <name evidence="1" type="ORF">UFOPK3773_01509</name>
</gene>